<name>A0ABQ6JHZ1_9ACTN</name>
<feature type="compositionally biased region" description="Basic and acidic residues" evidence="2">
    <location>
        <begin position="1"/>
        <end position="11"/>
    </location>
</feature>
<dbReference type="InterPro" id="IPR045257">
    <property type="entry name" value="E2/Pdx1"/>
</dbReference>
<feature type="compositionally biased region" description="Low complexity" evidence="2">
    <location>
        <begin position="76"/>
        <end position="100"/>
    </location>
</feature>
<evidence type="ECO:0000256" key="2">
    <source>
        <dbReference type="SAM" id="MobiDB-lite"/>
    </source>
</evidence>
<dbReference type="Proteomes" id="UP001157017">
    <property type="component" value="Unassembled WGS sequence"/>
</dbReference>
<evidence type="ECO:0000313" key="5">
    <source>
        <dbReference type="Proteomes" id="UP001157017"/>
    </source>
</evidence>
<dbReference type="InterPro" id="IPR023213">
    <property type="entry name" value="CAT-like_dom_sf"/>
</dbReference>
<feature type="domain" description="Peripheral subunit-binding (PSBD)" evidence="3">
    <location>
        <begin position="36"/>
        <end position="73"/>
    </location>
</feature>
<dbReference type="Pfam" id="PF02817">
    <property type="entry name" value="E3_binding"/>
    <property type="match status" value="1"/>
</dbReference>
<dbReference type="Pfam" id="PF00198">
    <property type="entry name" value="2-oxoacid_dh"/>
    <property type="match status" value="1"/>
</dbReference>
<dbReference type="PANTHER" id="PTHR23151">
    <property type="entry name" value="DIHYDROLIPOAMIDE ACETYL/SUCCINYL-TRANSFERASE-RELATED"/>
    <property type="match status" value="1"/>
</dbReference>
<feature type="compositionally biased region" description="Basic residues" evidence="2">
    <location>
        <begin position="272"/>
        <end position="294"/>
    </location>
</feature>
<dbReference type="PANTHER" id="PTHR23151:SF90">
    <property type="entry name" value="DIHYDROLIPOYLLYSINE-RESIDUE ACETYLTRANSFERASE COMPONENT OF PYRUVATE DEHYDROGENASE COMPLEX, MITOCHONDRIAL-RELATED"/>
    <property type="match status" value="1"/>
</dbReference>
<proteinExistence type="inferred from homology"/>
<dbReference type="SUPFAM" id="SSF47005">
    <property type="entry name" value="Peripheral subunit-binding domain of 2-oxo acid dehydrogenase complex"/>
    <property type="match status" value="1"/>
</dbReference>
<evidence type="ECO:0000313" key="4">
    <source>
        <dbReference type="EMBL" id="GMA87003.1"/>
    </source>
</evidence>
<dbReference type="EMBL" id="BSUZ01000001">
    <property type="protein sequence ID" value="GMA87003.1"/>
    <property type="molecule type" value="Genomic_DNA"/>
</dbReference>
<feature type="region of interest" description="Disordered" evidence="2">
    <location>
        <begin position="76"/>
        <end position="110"/>
    </location>
</feature>
<feature type="region of interest" description="Disordered" evidence="2">
    <location>
        <begin position="237"/>
        <end position="360"/>
    </location>
</feature>
<keyword evidence="5" id="KW-1185">Reference proteome</keyword>
<dbReference type="PROSITE" id="PS51826">
    <property type="entry name" value="PSBD"/>
    <property type="match status" value="1"/>
</dbReference>
<dbReference type="InterPro" id="IPR004167">
    <property type="entry name" value="PSBD"/>
</dbReference>
<organism evidence="4 5">
    <name type="scientific">Angustibacter aerolatus</name>
    <dbReference type="NCBI Taxonomy" id="1162965"/>
    <lineage>
        <taxon>Bacteria</taxon>
        <taxon>Bacillati</taxon>
        <taxon>Actinomycetota</taxon>
        <taxon>Actinomycetes</taxon>
        <taxon>Kineosporiales</taxon>
        <taxon>Kineosporiaceae</taxon>
    </lineage>
</organism>
<gene>
    <name evidence="4" type="ORF">GCM10025868_22530</name>
</gene>
<feature type="region of interest" description="Disordered" evidence="2">
    <location>
        <begin position="1"/>
        <end position="35"/>
    </location>
</feature>
<reference evidence="5" key="1">
    <citation type="journal article" date="2019" name="Int. J. Syst. Evol. Microbiol.">
        <title>The Global Catalogue of Microorganisms (GCM) 10K type strain sequencing project: providing services to taxonomists for standard genome sequencing and annotation.</title>
        <authorList>
            <consortium name="The Broad Institute Genomics Platform"/>
            <consortium name="The Broad Institute Genome Sequencing Center for Infectious Disease"/>
            <person name="Wu L."/>
            <person name="Ma J."/>
        </authorList>
    </citation>
    <scope>NUCLEOTIDE SEQUENCE [LARGE SCALE GENOMIC DNA]</scope>
    <source>
        <strain evidence="5">NBRC 108730</strain>
    </source>
</reference>
<comment type="caution">
    <text evidence="4">The sequence shown here is derived from an EMBL/GenBank/DDBJ whole genome shotgun (WGS) entry which is preliminary data.</text>
</comment>
<dbReference type="Gene3D" id="3.30.559.10">
    <property type="entry name" value="Chloramphenicol acetyltransferase-like domain"/>
    <property type="match status" value="1"/>
</dbReference>
<dbReference type="SUPFAM" id="SSF52777">
    <property type="entry name" value="CoA-dependent acyltransferases"/>
    <property type="match status" value="1"/>
</dbReference>
<evidence type="ECO:0000256" key="1">
    <source>
        <dbReference type="ARBA" id="ARBA00007317"/>
    </source>
</evidence>
<protein>
    <recommendedName>
        <fullName evidence="3">Peripheral subunit-binding (PSBD) domain-containing protein</fullName>
    </recommendedName>
</protein>
<sequence length="360" mass="38742">MDGGLTDRADDGAPQPEPVTPQVLSNGAATGGGRVFSSPLARRLAREAGLDVESLHGTGPNGRIVRRDVQGAVAARAAEPAAPVAAQAPQPEPSPVAQAPHPATGYEDVPHTRLRRTVAARLTQSVTQAPHFFVEGSARVDALLALRAELNAGGGTKVSVNDLVVAAVARAHVAVPDLNVTWGDDAVRRFTSVDVAVAVATDRGLVTPVLRGVDQRTIGSIAAANADLVTRARAGRLRQDEARGRHRHRLEPRRLRRRAVQRDHQPAARVDPRRRRRSPGARRRRRAARRRHRAARDPVGRPPPGRRRHRGAVGAGVHRPARAPPARPRLTPGLRAPREVGSRTVRGVCTPSERCRSRRE</sequence>
<dbReference type="InterPro" id="IPR001078">
    <property type="entry name" value="2-oxoacid_DH_actylTfrase"/>
</dbReference>
<accession>A0ABQ6JHZ1</accession>
<feature type="compositionally biased region" description="Basic residues" evidence="2">
    <location>
        <begin position="244"/>
        <end position="259"/>
    </location>
</feature>
<dbReference type="Gene3D" id="4.10.320.10">
    <property type="entry name" value="E3-binding domain"/>
    <property type="match status" value="1"/>
</dbReference>
<evidence type="ECO:0000259" key="3">
    <source>
        <dbReference type="PROSITE" id="PS51826"/>
    </source>
</evidence>
<dbReference type="InterPro" id="IPR036625">
    <property type="entry name" value="E3-bd_dom_sf"/>
</dbReference>
<comment type="similarity">
    <text evidence="1">Belongs to the 2-oxoacid dehydrogenase family.</text>
</comment>